<dbReference type="Pfam" id="PF05188">
    <property type="entry name" value="MutS_II"/>
    <property type="match status" value="1"/>
</dbReference>
<dbReference type="EMBL" id="MU151051">
    <property type="protein sequence ID" value="KAF9454901.1"/>
    <property type="molecule type" value="Genomic_DNA"/>
</dbReference>
<organism evidence="9 10">
    <name type="scientific">Macrolepiota fuliginosa MF-IS2</name>
    <dbReference type="NCBI Taxonomy" id="1400762"/>
    <lineage>
        <taxon>Eukaryota</taxon>
        <taxon>Fungi</taxon>
        <taxon>Dikarya</taxon>
        <taxon>Basidiomycota</taxon>
        <taxon>Agaricomycotina</taxon>
        <taxon>Agaricomycetes</taxon>
        <taxon>Agaricomycetidae</taxon>
        <taxon>Agaricales</taxon>
        <taxon>Agaricineae</taxon>
        <taxon>Agaricaceae</taxon>
        <taxon>Macrolepiota</taxon>
    </lineage>
</organism>
<evidence type="ECO:0000256" key="1">
    <source>
        <dbReference type="ARBA" id="ARBA00006271"/>
    </source>
</evidence>
<dbReference type="SUPFAM" id="SSF52540">
    <property type="entry name" value="P-loop containing nucleoside triphosphate hydrolases"/>
    <property type="match status" value="1"/>
</dbReference>
<accession>A0A9P5XSD3</accession>
<gene>
    <name evidence="9" type="ORF">P691DRAFT_691026</name>
</gene>
<evidence type="ECO:0000256" key="4">
    <source>
        <dbReference type="ARBA" id="ARBA00022840"/>
    </source>
</evidence>
<dbReference type="SUPFAM" id="SSF48334">
    <property type="entry name" value="DNA repair protein MutS, domain III"/>
    <property type="match status" value="1"/>
</dbReference>
<evidence type="ECO:0000256" key="6">
    <source>
        <dbReference type="ARBA" id="ARBA00023204"/>
    </source>
</evidence>
<feature type="region of interest" description="Disordered" evidence="7">
    <location>
        <begin position="599"/>
        <end position="625"/>
    </location>
</feature>
<dbReference type="InterPro" id="IPR000432">
    <property type="entry name" value="DNA_mismatch_repair_MutS_C"/>
</dbReference>
<dbReference type="GO" id="GO:0005524">
    <property type="term" value="F:ATP binding"/>
    <property type="evidence" value="ECO:0007669"/>
    <property type="project" value="UniProtKB-KW"/>
</dbReference>
<evidence type="ECO:0000313" key="9">
    <source>
        <dbReference type="EMBL" id="KAF9454901.1"/>
    </source>
</evidence>
<dbReference type="Pfam" id="PF05192">
    <property type="entry name" value="MutS_III"/>
    <property type="match status" value="1"/>
</dbReference>
<keyword evidence="10" id="KW-1185">Reference proteome</keyword>
<dbReference type="Gene3D" id="3.40.1170.10">
    <property type="entry name" value="DNA repair protein MutS, domain I"/>
    <property type="match status" value="1"/>
</dbReference>
<dbReference type="InterPro" id="IPR017261">
    <property type="entry name" value="DNA_mismatch_repair_MutS/MSH"/>
</dbReference>
<keyword evidence="2" id="KW-0547">Nucleotide-binding</keyword>
<dbReference type="GO" id="GO:0005739">
    <property type="term" value="C:mitochondrion"/>
    <property type="evidence" value="ECO:0007669"/>
    <property type="project" value="TreeGrafter"/>
</dbReference>
<dbReference type="InterPro" id="IPR007696">
    <property type="entry name" value="DNA_mismatch_repair_MutS_core"/>
</dbReference>
<dbReference type="OrthoDB" id="2534523at2759"/>
<evidence type="ECO:0000259" key="8">
    <source>
        <dbReference type="PROSITE" id="PS00486"/>
    </source>
</evidence>
<dbReference type="SMART" id="SM00533">
    <property type="entry name" value="MUTSd"/>
    <property type="match status" value="1"/>
</dbReference>
<dbReference type="InterPro" id="IPR036187">
    <property type="entry name" value="DNA_mismatch_repair_MutS_sf"/>
</dbReference>
<evidence type="ECO:0000256" key="5">
    <source>
        <dbReference type="ARBA" id="ARBA00023125"/>
    </source>
</evidence>
<evidence type="ECO:0000313" key="10">
    <source>
        <dbReference type="Proteomes" id="UP000807342"/>
    </source>
</evidence>
<dbReference type="GO" id="GO:0140664">
    <property type="term" value="F:ATP-dependent DNA damage sensor activity"/>
    <property type="evidence" value="ECO:0007669"/>
    <property type="project" value="InterPro"/>
</dbReference>
<dbReference type="GO" id="GO:0006298">
    <property type="term" value="P:mismatch repair"/>
    <property type="evidence" value="ECO:0007669"/>
    <property type="project" value="InterPro"/>
</dbReference>
<name>A0A9P5XSD3_9AGAR</name>
<comment type="caution">
    <text evidence="9">The sequence shown here is derived from an EMBL/GenBank/DDBJ whole genome shotgun (WGS) entry which is preliminary data.</text>
</comment>
<keyword evidence="5" id="KW-0238">DNA-binding</keyword>
<evidence type="ECO:0000256" key="2">
    <source>
        <dbReference type="ARBA" id="ARBA00022741"/>
    </source>
</evidence>
<dbReference type="InterPro" id="IPR036678">
    <property type="entry name" value="MutS_con_dom_sf"/>
</dbReference>
<dbReference type="FunFam" id="3.40.50.300:FF:001238">
    <property type="entry name" value="DNA mismatch repair protein"/>
    <property type="match status" value="1"/>
</dbReference>
<reference evidence="9" key="1">
    <citation type="submission" date="2020-11" db="EMBL/GenBank/DDBJ databases">
        <authorList>
            <consortium name="DOE Joint Genome Institute"/>
            <person name="Ahrendt S."/>
            <person name="Riley R."/>
            <person name="Andreopoulos W."/>
            <person name="Labutti K."/>
            <person name="Pangilinan J."/>
            <person name="Ruiz-Duenas F.J."/>
            <person name="Barrasa J.M."/>
            <person name="Sanchez-Garcia M."/>
            <person name="Camarero S."/>
            <person name="Miyauchi S."/>
            <person name="Serrano A."/>
            <person name="Linde D."/>
            <person name="Babiker R."/>
            <person name="Drula E."/>
            <person name="Ayuso-Fernandez I."/>
            <person name="Pacheco R."/>
            <person name="Padilla G."/>
            <person name="Ferreira P."/>
            <person name="Barriuso J."/>
            <person name="Kellner H."/>
            <person name="Castanera R."/>
            <person name="Alfaro M."/>
            <person name="Ramirez L."/>
            <person name="Pisabarro A.G."/>
            <person name="Kuo A."/>
            <person name="Tritt A."/>
            <person name="Lipzen A."/>
            <person name="He G."/>
            <person name="Yan M."/>
            <person name="Ng V."/>
            <person name="Cullen D."/>
            <person name="Martin F."/>
            <person name="Rosso M.-N."/>
            <person name="Henrissat B."/>
            <person name="Hibbett D."/>
            <person name="Martinez A.T."/>
            <person name="Grigoriev I.V."/>
        </authorList>
    </citation>
    <scope>NUCLEOTIDE SEQUENCE</scope>
    <source>
        <strain evidence="9">MF-IS2</strain>
    </source>
</reference>
<dbReference type="PROSITE" id="PS00486">
    <property type="entry name" value="DNA_MISMATCH_REPAIR_2"/>
    <property type="match status" value="1"/>
</dbReference>
<dbReference type="GO" id="GO:0043504">
    <property type="term" value="P:mitochondrial DNA repair"/>
    <property type="evidence" value="ECO:0007669"/>
    <property type="project" value="TreeGrafter"/>
</dbReference>
<dbReference type="Gene3D" id="1.10.1420.10">
    <property type="match status" value="2"/>
</dbReference>
<sequence length="1026" mass="114186">MVLSRSIITRAKYVELLFLDRAGSRFHTFHCTRQGHVESASATSIDPKPRSKKSKKKLQDLPSSFTLPDGTPAKPLGDWRAGNLIKDSSSSCATPVIDSTDNGQFASSCASTSSSLEGAATQPVKPRRTRKKASQTGVTIETESPAKRGRPKKSALCDDDELSIKPRTILAQGIQENLLKFPHCLLLTRVGQFYESYFEQAEEIAHLLNIKLTSRKWGGSRVAMCGFPLIHLDKHLKVLVQQHKRFVAMCEEFPRKEEFGFKDFERRVTRIITPGTLIDEPFLNAYENNFLLAISAPSPQEQAKKDTAIGLAWIDVSTGEFYSKCATLDNVQDQLVRINPREVVLPRAFQDVKEHTLLNALAEEGCLLSFVESASVDSATSENVQGPTVNVPTTHHQLSLTTSEQGAVDLLTSYLNANLLESMPPLMEPIQDNAGRMQIDAHTIKALEIREASYEGGTRGSLFSVIKRTVTSGGTRLLSRWLCSPSTSLPEITARQSLVEFFMQRPHLAADLAQLLSEIDDTSRLTQKFLIGRGDPSDLMAVSRTIRTWSKISAIFTTEKCWEAKERPDYNPQEWASLDALISRMHALTELSNIIDSALGNESEEERDIDQTLDADSESEDEPNQLQNWKLSGNRWFIKPAYSKTLRLLHERFQELLTQKDDMEHNLQSQYNAPSLTLRASPAQGLHVHLSRKRDQGKLNGDANFVSTYESGSTKCFFYKDWSHLGNQITDIIDNLTQAEKDAFDSLQNMIAEYAFSLRRNTEIIDELDVGLSFAKVADELKFVKPTITTNNVYDIVNGRHPSVEIGLLTSGRVFTPNSVCLHPEASVHIITGPNMAGKSTFLRQTALISILAQIGSFVPAEAATIGIVDKLFSRIGAKDDLFKDRSTFMVEMLETADILKRATDKSLVIMDEVGRGTTVNDGLAIAFATVHHLTTVNQCRTLFATHFHELANLLGHTAEETGTGAYQNIRFYCTDVDETDDGYFAYSYRMRPGINWDSHGLKVAQLAGLPGAVIEVASDTLRWLK</sequence>
<dbReference type="Gene3D" id="3.30.420.110">
    <property type="entry name" value="MutS, connector domain"/>
    <property type="match status" value="1"/>
</dbReference>
<dbReference type="Pfam" id="PF01624">
    <property type="entry name" value="MutS_I"/>
    <property type="match status" value="1"/>
</dbReference>
<dbReference type="SUPFAM" id="SSF53150">
    <property type="entry name" value="DNA repair protein MutS, domain II"/>
    <property type="match status" value="1"/>
</dbReference>
<dbReference type="Proteomes" id="UP000807342">
    <property type="component" value="Unassembled WGS sequence"/>
</dbReference>
<feature type="domain" description="DNA mismatch repair proteins mutS family" evidence="8">
    <location>
        <begin position="907"/>
        <end position="923"/>
    </location>
</feature>
<dbReference type="PANTHER" id="PTHR11361:SF34">
    <property type="entry name" value="DNA MISMATCH REPAIR PROTEIN MSH1, MITOCHONDRIAL"/>
    <property type="match status" value="1"/>
</dbReference>
<feature type="non-terminal residue" evidence="9">
    <location>
        <position position="1026"/>
    </location>
</feature>
<evidence type="ECO:0000256" key="7">
    <source>
        <dbReference type="SAM" id="MobiDB-lite"/>
    </source>
</evidence>
<dbReference type="Pfam" id="PF00488">
    <property type="entry name" value="MutS_V"/>
    <property type="match status" value="1"/>
</dbReference>
<dbReference type="AlphaFoldDB" id="A0A9P5XSD3"/>
<keyword evidence="3" id="KW-0227">DNA damage</keyword>
<feature type="compositionally biased region" description="Acidic residues" evidence="7">
    <location>
        <begin position="602"/>
        <end position="623"/>
    </location>
</feature>
<protein>
    <recommendedName>
        <fullName evidence="8">DNA mismatch repair proteins mutS family domain-containing protein</fullName>
    </recommendedName>
</protein>
<evidence type="ECO:0000256" key="3">
    <source>
        <dbReference type="ARBA" id="ARBA00022763"/>
    </source>
</evidence>
<keyword evidence="6" id="KW-0234">DNA repair</keyword>
<feature type="region of interest" description="Disordered" evidence="7">
    <location>
        <begin position="108"/>
        <end position="156"/>
    </location>
</feature>
<dbReference type="InterPro" id="IPR045076">
    <property type="entry name" value="MutS"/>
</dbReference>
<dbReference type="InterPro" id="IPR027417">
    <property type="entry name" value="P-loop_NTPase"/>
</dbReference>
<dbReference type="Gene3D" id="3.40.50.300">
    <property type="entry name" value="P-loop containing nucleotide triphosphate hydrolases"/>
    <property type="match status" value="1"/>
</dbReference>
<dbReference type="InterPro" id="IPR007695">
    <property type="entry name" value="DNA_mismatch_repair_MutS-lik_N"/>
</dbReference>
<dbReference type="InterPro" id="IPR016151">
    <property type="entry name" value="DNA_mismatch_repair_MutS_N"/>
</dbReference>
<comment type="similarity">
    <text evidence="1">Belongs to the DNA mismatch repair MutS family.</text>
</comment>
<dbReference type="InterPro" id="IPR007860">
    <property type="entry name" value="DNA_mmatch_repair_MutS_con_dom"/>
</dbReference>
<dbReference type="SUPFAM" id="SSF55271">
    <property type="entry name" value="DNA repair protein MutS, domain I"/>
    <property type="match status" value="1"/>
</dbReference>
<keyword evidence="4" id="KW-0067">ATP-binding</keyword>
<dbReference type="NCBIfam" id="NF003810">
    <property type="entry name" value="PRK05399.1"/>
    <property type="match status" value="1"/>
</dbReference>
<dbReference type="GO" id="GO:0030983">
    <property type="term" value="F:mismatched DNA binding"/>
    <property type="evidence" value="ECO:0007669"/>
    <property type="project" value="InterPro"/>
</dbReference>
<dbReference type="PANTHER" id="PTHR11361">
    <property type="entry name" value="DNA MISMATCH REPAIR PROTEIN MUTS FAMILY MEMBER"/>
    <property type="match status" value="1"/>
</dbReference>
<feature type="region of interest" description="Disordered" evidence="7">
    <location>
        <begin position="37"/>
        <end position="80"/>
    </location>
</feature>
<proteinExistence type="inferred from homology"/>
<dbReference type="PIRSF" id="PIRSF037677">
    <property type="entry name" value="DNA_mis_repair_Msh6"/>
    <property type="match status" value="1"/>
</dbReference>
<dbReference type="GO" id="GO:0005634">
    <property type="term" value="C:nucleus"/>
    <property type="evidence" value="ECO:0007669"/>
    <property type="project" value="TreeGrafter"/>
</dbReference>
<dbReference type="SMART" id="SM00534">
    <property type="entry name" value="MUTSac"/>
    <property type="match status" value="1"/>
</dbReference>